<dbReference type="Proteomes" id="UP000265618">
    <property type="component" value="Unassembled WGS sequence"/>
</dbReference>
<accession>A0A9K3GRK9</accession>
<keyword evidence="2" id="KW-1185">Reference proteome</keyword>
<feature type="non-terminal residue" evidence="1">
    <location>
        <position position="1"/>
    </location>
</feature>
<protein>
    <submittedName>
        <fullName evidence="1">Uncharacterized protein</fullName>
    </submittedName>
</protein>
<comment type="caution">
    <text evidence="1">The sequence shown here is derived from an EMBL/GenBank/DDBJ whole genome shotgun (WGS) entry which is preliminary data.</text>
</comment>
<organism evidence="1 2">
    <name type="scientific">Kipferlia bialata</name>
    <dbReference type="NCBI Taxonomy" id="797122"/>
    <lineage>
        <taxon>Eukaryota</taxon>
        <taxon>Metamonada</taxon>
        <taxon>Carpediemonas-like organisms</taxon>
        <taxon>Kipferlia</taxon>
    </lineage>
</organism>
<reference evidence="1 2" key="1">
    <citation type="journal article" date="2018" name="PLoS ONE">
        <title>The draft genome of Kipferlia bialata reveals reductive genome evolution in fornicate parasites.</title>
        <authorList>
            <person name="Tanifuji G."/>
            <person name="Takabayashi S."/>
            <person name="Kume K."/>
            <person name="Takagi M."/>
            <person name="Nakayama T."/>
            <person name="Kamikawa R."/>
            <person name="Inagaki Y."/>
            <person name="Hashimoto T."/>
        </authorList>
    </citation>
    <scope>NUCLEOTIDE SEQUENCE [LARGE SCALE GENOMIC DNA]</scope>
    <source>
        <strain evidence="1">NY0173</strain>
    </source>
</reference>
<proteinExistence type="predicted"/>
<evidence type="ECO:0000313" key="2">
    <source>
        <dbReference type="Proteomes" id="UP000265618"/>
    </source>
</evidence>
<name>A0A9K3GRK9_9EUKA</name>
<dbReference type="AlphaFoldDB" id="A0A9K3GRK9"/>
<gene>
    <name evidence="1" type="ORF">KIPB_016480</name>
</gene>
<dbReference type="EMBL" id="BDIP01010105">
    <property type="protein sequence ID" value="GIQ92608.1"/>
    <property type="molecule type" value="Genomic_DNA"/>
</dbReference>
<evidence type="ECO:0000313" key="1">
    <source>
        <dbReference type="EMBL" id="GIQ92608.1"/>
    </source>
</evidence>
<sequence length="58" mass="5969">MYRCVSVADAIQPQPVDAPAPIPVTAAAPPQAVGTGRAEHVMGQAVSRALSRRNLTSS</sequence>